<dbReference type="PANTHER" id="PTHR32305">
    <property type="match status" value="1"/>
</dbReference>
<dbReference type="Proteomes" id="UP000230463">
    <property type="component" value="Unassembled WGS sequence"/>
</dbReference>
<accession>A0A855FWG3</accession>
<proteinExistence type="predicted"/>
<dbReference type="PRINTS" id="PR00394">
    <property type="entry name" value="RHSPROTEIN"/>
</dbReference>
<reference evidence="1 2" key="1">
    <citation type="journal article" date="2017" name="MBio">
        <title>Type VI secretion-mediated competition in the bee gut microbiome.</title>
        <authorList>
            <person name="Steele M.I."/>
            <person name="Kwong W.K."/>
            <person name="Powell J.E."/>
            <person name="Whiteley M."/>
            <person name="Moran N.A."/>
        </authorList>
    </citation>
    <scope>NUCLEOTIDE SEQUENCE [LARGE SCALE GENOMIC DNA]</scope>
    <source>
        <strain evidence="1 2">HK3</strain>
    </source>
</reference>
<dbReference type="PANTHER" id="PTHR32305:SF15">
    <property type="entry name" value="PROTEIN RHSA-RELATED"/>
    <property type="match status" value="1"/>
</dbReference>
<dbReference type="NCBIfam" id="TIGR03696">
    <property type="entry name" value="Rhs_assc_core"/>
    <property type="match status" value="1"/>
</dbReference>
<dbReference type="InterPro" id="IPR050708">
    <property type="entry name" value="T6SS_VgrG/RHS"/>
</dbReference>
<dbReference type="EMBL" id="MEIU01000006">
    <property type="protein sequence ID" value="PIT62275.1"/>
    <property type="molecule type" value="Genomic_DNA"/>
</dbReference>
<organism evidence="1 2">
    <name type="scientific">Snodgrassella alvi</name>
    <dbReference type="NCBI Taxonomy" id="1196083"/>
    <lineage>
        <taxon>Bacteria</taxon>
        <taxon>Pseudomonadati</taxon>
        <taxon>Pseudomonadota</taxon>
        <taxon>Betaproteobacteria</taxon>
        <taxon>Neisseriales</taxon>
        <taxon>Neisseriaceae</taxon>
        <taxon>Snodgrassella</taxon>
    </lineage>
</organism>
<dbReference type="AlphaFoldDB" id="A0A855FWG3"/>
<dbReference type="Gene3D" id="2.180.10.10">
    <property type="entry name" value="RHS repeat-associated core"/>
    <property type="match status" value="1"/>
</dbReference>
<dbReference type="RefSeq" id="WP_100123154.1">
    <property type="nucleotide sequence ID" value="NZ_MEIU01000006.1"/>
</dbReference>
<name>A0A855FWG3_9NEIS</name>
<evidence type="ECO:0000313" key="1">
    <source>
        <dbReference type="EMBL" id="PIT62275.1"/>
    </source>
</evidence>
<evidence type="ECO:0000313" key="2">
    <source>
        <dbReference type="Proteomes" id="UP000230463"/>
    </source>
</evidence>
<sequence length="236" mass="26471">MNLRFAGQYYDAETGLSYNCFRDYDAKTGRYIQSDPIGLAGGINTYGYVGGKLLVYSDLTGEADVFPIGVVGAIGETRKEAGNVGLVGAGLGLCFLVPECRKNLQDIGIDGAVDELPYLNSWHQGEEKLLIRYEKNWGLGHNPFDPNDRCRKLRNAIFYLSMRVRIRAGQLMEHQGGDWGHNKRYNRVLNALKKLVAEAQLWGCEYDPQADEILKSSKQKIAKEMKVPKDIAKKYN</sequence>
<dbReference type="InterPro" id="IPR022385">
    <property type="entry name" value="Rhs_assc_core"/>
</dbReference>
<gene>
    <name evidence="1" type="ORF">BHC57_01310</name>
</gene>
<comment type="caution">
    <text evidence="1">The sequence shown here is derived from an EMBL/GenBank/DDBJ whole genome shotgun (WGS) entry which is preliminary data.</text>
</comment>
<evidence type="ECO:0008006" key="3">
    <source>
        <dbReference type="Google" id="ProtNLM"/>
    </source>
</evidence>
<protein>
    <recommendedName>
        <fullName evidence="3">RHS repeat-associated core domain-containing protein</fullName>
    </recommendedName>
</protein>